<dbReference type="PANTHER" id="PTHR10127:SF780">
    <property type="entry name" value="METALLOENDOPEPTIDASE"/>
    <property type="match status" value="1"/>
</dbReference>
<keyword evidence="1 10" id="KW-0645">Protease</keyword>
<dbReference type="PRINTS" id="PR00480">
    <property type="entry name" value="ASTACIN"/>
</dbReference>
<dbReference type="Pfam" id="PF01400">
    <property type="entry name" value="Astacin"/>
    <property type="match status" value="1"/>
</dbReference>
<evidence type="ECO:0000256" key="2">
    <source>
        <dbReference type="ARBA" id="ARBA00022723"/>
    </source>
</evidence>
<dbReference type="KEGG" id="aten:116303373"/>
<evidence type="ECO:0000313" key="14">
    <source>
        <dbReference type="RefSeq" id="XP_031568762.1"/>
    </source>
</evidence>
<dbReference type="GeneID" id="116303373"/>
<dbReference type="InterPro" id="IPR034035">
    <property type="entry name" value="Astacin-like_dom"/>
</dbReference>
<dbReference type="PANTHER" id="PTHR10127">
    <property type="entry name" value="DISCOIDIN, CUB, EGF, LAMININ , AND ZINC METALLOPROTEASE DOMAIN CONTAINING"/>
    <property type="match status" value="1"/>
</dbReference>
<dbReference type="InterPro" id="IPR006026">
    <property type="entry name" value="Peptidase_Metallo"/>
</dbReference>
<reference evidence="14" key="1">
    <citation type="submission" date="2025-08" db="UniProtKB">
        <authorList>
            <consortium name="RefSeq"/>
        </authorList>
    </citation>
    <scope>IDENTIFICATION</scope>
    <source>
        <tissue evidence="14">Tentacle</tissue>
    </source>
</reference>
<dbReference type="Gene3D" id="3.40.390.10">
    <property type="entry name" value="Collagenase (Catalytic Domain)"/>
    <property type="match status" value="1"/>
</dbReference>
<keyword evidence="4 10" id="KW-0378">Hydrolase</keyword>
<organism evidence="13 14">
    <name type="scientific">Actinia tenebrosa</name>
    <name type="common">Australian red waratah sea anemone</name>
    <dbReference type="NCBI Taxonomy" id="6105"/>
    <lineage>
        <taxon>Eukaryota</taxon>
        <taxon>Metazoa</taxon>
        <taxon>Cnidaria</taxon>
        <taxon>Anthozoa</taxon>
        <taxon>Hexacorallia</taxon>
        <taxon>Actiniaria</taxon>
        <taxon>Actiniidae</taxon>
        <taxon>Actinia</taxon>
    </lineage>
</organism>
<evidence type="ECO:0000256" key="7">
    <source>
        <dbReference type="ARBA" id="ARBA00023145"/>
    </source>
</evidence>
<dbReference type="AlphaFoldDB" id="A0A6P8IPH4"/>
<name>A0A6P8IPH4_ACTTE</name>
<evidence type="ECO:0000256" key="5">
    <source>
        <dbReference type="ARBA" id="ARBA00022833"/>
    </source>
</evidence>
<dbReference type="InterPro" id="IPR000884">
    <property type="entry name" value="TSP1_rpt"/>
</dbReference>
<protein>
    <recommendedName>
        <fullName evidence="11">Metalloendopeptidase</fullName>
        <ecNumber evidence="11">3.4.24.-</ecNumber>
    </recommendedName>
</protein>
<evidence type="ECO:0000313" key="13">
    <source>
        <dbReference type="Proteomes" id="UP000515163"/>
    </source>
</evidence>
<evidence type="ECO:0000256" key="10">
    <source>
        <dbReference type="PROSITE-ProRule" id="PRU01211"/>
    </source>
</evidence>
<keyword evidence="3 11" id="KW-0732">Signal</keyword>
<dbReference type="PROSITE" id="PS50092">
    <property type="entry name" value="TSP1"/>
    <property type="match status" value="1"/>
</dbReference>
<dbReference type="Proteomes" id="UP000515163">
    <property type="component" value="Unplaced"/>
</dbReference>
<feature type="disulfide bond" evidence="10">
    <location>
        <begin position="163"/>
        <end position="185"/>
    </location>
</feature>
<dbReference type="InterPro" id="IPR001506">
    <property type="entry name" value="Peptidase_M12A"/>
</dbReference>
<feature type="binding site" evidence="10">
    <location>
        <position position="203"/>
    </location>
    <ligand>
        <name>Zn(2+)</name>
        <dbReference type="ChEBI" id="CHEBI:29105"/>
        <note>catalytic</note>
    </ligand>
</feature>
<dbReference type="GO" id="GO:0008270">
    <property type="term" value="F:zinc ion binding"/>
    <property type="evidence" value="ECO:0007669"/>
    <property type="project" value="UniProtKB-UniRule"/>
</dbReference>
<feature type="active site" evidence="10">
    <location>
        <position position="194"/>
    </location>
</feature>
<dbReference type="FunFam" id="3.40.390.10:FF:000015">
    <property type="entry name" value="Meprin A subunit"/>
    <property type="match status" value="1"/>
</dbReference>
<evidence type="ECO:0000256" key="9">
    <source>
        <dbReference type="ARBA" id="ARBA00023180"/>
    </source>
</evidence>
<proteinExistence type="predicted"/>
<keyword evidence="2 10" id="KW-0479">Metal-binding</keyword>
<evidence type="ECO:0000256" key="3">
    <source>
        <dbReference type="ARBA" id="ARBA00022729"/>
    </source>
</evidence>
<evidence type="ECO:0000256" key="1">
    <source>
        <dbReference type="ARBA" id="ARBA00022670"/>
    </source>
</evidence>
<feature type="chain" id="PRO_5028514642" description="Metalloendopeptidase" evidence="11">
    <location>
        <begin position="31"/>
        <end position="390"/>
    </location>
</feature>
<evidence type="ECO:0000256" key="11">
    <source>
        <dbReference type="RuleBase" id="RU361183"/>
    </source>
</evidence>
<evidence type="ECO:0000256" key="4">
    <source>
        <dbReference type="ARBA" id="ARBA00022801"/>
    </source>
</evidence>
<sequence>MHLSGNFEKMNRFSLIILLLIATNFLAVDATNEGNKIERLRLKRALLNNPDTSVTDRIIVTNTGKDQHLYEGDIVLTDHDNVDTRNYGDVNGPIEKTVKRNAQWTRKGLWLTKEVPYEIHSDLVDYKVNIKAAIEQFTRHTCVRWVPHTNQSNWVKFVKKNGCYSSVGRKYWLTGPQDVSLGSGCNHRVTIMHEMLHAVGFWHEQSRPDRNHHVEVMWENIEEGKEHNFNKYKRNSIDVLNTNYDFNSIMHYGKYGFSKNGKPTLLAIKDPKRELGQRNGFSEIDIIKVNTLYDCKSTSSVGWSSWTSWSDCTDDCYKIRQRFCSAVDRNKVCPEADENGIEMGLVDCTQQECKSTFKRIGIKYLPIFLVKAQSASALSLASFLFKMTLW</sequence>
<dbReference type="SUPFAM" id="SSF55486">
    <property type="entry name" value="Metalloproteases ('zincins'), catalytic domain"/>
    <property type="match status" value="1"/>
</dbReference>
<comment type="caution">
    <text evidence="10">Lacks conserved residue(s) required for the propagation of feature annotation.</text>
</comment>
<evidence type="ECO:0000256" key="6">
    <source>
        <dbReference type="ARBA" id="ARBA00023049"/>
    </source>
</evidence>
<feature type="domain" description="Peptidase M12A" evidence="12">
    <location>
        <begin position="101"/>
        <end position="296"/>
    </location>
</feature>
<dbReference type="CDD" id="cd04280">
    <property type="entry name" value="ZnMc_astacin_like"/>
    <property type="match status" value="1"/>
</dbReference>
<keyword evidence="6 10" id="KW-0482">Metalloprotease</keyword>
<comment type="cofactor">
    <cofactor evidence="10 11">
        <name>Zn(2+)</name>
        <dbReference type="ChEBI" id="CHEBI:29105"/>
    </cofactor>
    <text evidence="10 11">Binds 1 zinc ion per subunit.</text>
</comment>
<feature type="binding site" evidence="10">
    <location>
        <position position="193"/>
    </location>
    <ligand>
        <name>Zn(2+)</name>
        <dbReference type="ChEBI" id="CHEBI:29105"/>
        <note>catalytic</note>
    </ligand>
</feature>
<keyword evidence="8 10" id="KW-1015">Disulfide bond</keyword>
<dbReference type="InterPro" id="IPR024079">
    <property type="entry name" value="MetalloPept_cat_dom_sf"/>
</dbReference>
<evidence type="ECO:0000259" key="12">
    <source>
        <dbReference type="PROSITE" id="PS51864"/>
    </source>
</evidence>
<keyword evidence="5 10" id="KW-0862">Zinc</keyword>
<dbReference type="GO" id="GO:0006508">
    <property type="term" value="P:proteolysis"/>
    <property type="evidence" value="ECO:0007669"/>
    <property type="project" value="UniProtKB-KW"/>
</dbReference>
<feature type="binding site" evidence="10">
    <location>
        <position position="197"/>
    </location>
    <ligand>
        <name>Zn(2+)</name>
        <dbReference type="ChEBI" id="CHEBI:29105"/>
        <note>catalytic</note>
    </ligand>
</feature>
<accession>A0A6P8IPH4</accession>
<keyword evidence="9" id="KW-0325">Glycoprotein</keyword>
<dbReference type="PROSITE" id="PS51864">
    <property type="entry name" value="ASTACIN"/>
    <property type="match status" value="1"/>
</dbReference>
<gene>
    <name evidence="14" type="primary">LOC116303373</name>
</gene>
<keyword evidence="13" id="KW-1185">Reference proteome</keyword>
<dbReference type="EC" id="3.4.24.-" evidence="11"/>
<feature type="signal peptide" evidence="11">
    <location>
        <begin position="1"/>
        <end position="30"/>
    </location>
</feature>
<dbReference type="InParanoid" id="A0A6P8IPH4"/>
<dbReference type="OrthoDB" id="291007at2759"/>
<evidence type="ECO:0000256" key="8">
    <source>
        <dbReference type="ARBA" id="ARBA00023157"/>
    </source>
</evidence>
<dbReference type="SMART" id="SM00235">
    <property type="entry name" value="ZnMc"/>
    <property type="match status" value="1"/>
</dbReference>
<keyword evidence="7" id="KW-0865">Zymogen</keyword>
<dbReference type="RefSeq" id="XP_031568762.1">
    <property type="nucleotide sequence ID" value="XM_031712902.1"/>
</dbReference>
<dbReference type="GO" id="GO:0004222">
    <property type="term" value="F:metalloendopeptidase activity"/>
    <property type="evidence" value="ECO:0007669"/>
    <property type="project" value="UniProtKB-UniRule"/>
</dbReference>